<organism evidence="3">
    <name type="scientific">uncultured Caudovirales phage</name>
    <dbReference type="NCBI Taxonomy" id="2100421"/>
    <lineage>
        <taxon>Viruses</taxon>
        <taxon>Duplodnaviria</taxon>
        <taxon>Heunggongvirae</taxon>
        <taxon>Uroviricota</taxon>
        <taxon>Caudoviricetes</taxon>
        <taxon>Peduoviridae</taxon>
        <taxon>Maltschvirus</taxon>
        <taxon>Maltschvirus maltsch</taxon>
    </lineage>
</organism>
<accession>A0A6J5QL15</accession>
<feature type="compositionally biased region" description="Gly residues" evidence="1">
    <location>
        <begin position="352"/>
        <end position="365"/>
    </location>
</feature>
<feature type="region of interest" description="Disordered" evidence="1">
    <location>
        <begin position="334"/>
        <end position="365"/>
    </location>
</feature>
<evidence type="ECO:0000259" key="2">
    <source>
        <dbReference type="Pfam" id="PF21722"/>
    </source>
</evidence>
<feature type="compositionally biased region" description="Gly residues" evidence="1">
    <location>
        <begin position="237"/>
        <end position="246"/>
    </location>
</feature>
<sequence>MVAFTAGSVLTAANLNSAFNALTIRTVTGTSDTLVLADAGGCVTYSNASATTSTIPPFSSIAYATGTKIVLVNLGAGVVTVTAGAGVTVNGATLTLAQNAGGTCIKTATNTWSFLPFSSGVGAANFSDTATGSYSGFKYLTFSASGTITVTTAGFADLIVVGGGGGGSNANGGGGGAGGALVITGAYLPAGTLTVTIGAGGAAGLTNGISGNPTRIGSYYSPQGGGGAQANDAGQNGASGGGGKNGGAGGAGTSGIGSAGGLSPGTAGVAGSGGGGGATAVGAAGTSAVGGIGGAGTSTTIAGTTPTGAYVAGSYTFSGGGGGGSVGGTAGTATDGGGAGSASTTGTNGTANKGGGGGGGGGGTALGGNGGSGLVIVRVAV</sequence>
<feature type="region of interest" description="Disordered" evidence="1">
    <location>
        <begin position="220"/>
        <end position="246"/>
    </location>
</feature>
<dbReference type="Pfam" id="PF21722">
    <property type="entry name" value="Gly_rich_2"/>
    <property type="match status" value="1"/>
</dbReference>
<gene>
    <name evidence="3" type="ORF">UFOVP1121_18</name>
    <name evidence="4" type="ORF">UFOVP1482_17</name>
</gene>
<reference evidence="3" key="1">
    <citation type="submission" date="2020-05" db="EMBL/GenBank/DDBJ databases">
        <authorList>
            <person name="Chiriac C."/>
            <person name="Salcher M."/>
            <person name="Ghai R."/>
            <person name="Kavagutti S V."/>
        </authorList>
    </citation>
    <scope>NUCLEOTIDE SEQUENCE</scope>
</reference>
<dbReference type="InterPro" id="IPR049304">
    <property type="entry name" value="Gly_rich_dom"/>
</dbReference>
<dbReference type="EMBL" id="LR797421">
    <property type="protein sequence ID" value="CAB4215320.1"/>
    <property type="molecule type" value="Genomic_DNA"/>
</dbReference>
<dbReference type="EMBL" id="LR797067">
    <property type="protein sequence ID" value="CAB4184432.1"/>
    <property type="molecule type" value="Genomic_DNA"/>
</dbReference>
<protein>
    <recommendedName>
        <fullName evidence="2">Glycine-rich domain-containing protein</fullName>
    </recommendedName>
</protein>
<proteinExistence type="predicted"/>
<feature type="domain" description="Glycine-rich" evidence="2">
    <location>
        <begin position="145"/>
        <end position="379"/>
    </location>
</feature>
<evidence type="ECO:0000313" key="3">
    <source>
        <dbReference type="EMBL" id="CAB4184432.1"/>
    </source>
</evidence>
<evidence type="ECO:0000313" key="4">
    <source>
        <dbReference type="EMBL" id="CAB4215320.1"/>
    </source>
</evidence>
<evidence type="ECO:0000256" key="1">
    <source>
        <dbReference type="SAM" id="MobiDB-lite"/>
    </source>
</evidence>
<feature type="compositionally biased region" description="Low complexity" evidence="1">
    <location>
        <begin position="341"/>
        <end position="351"/>
    </location>
</feature>
<name>A0A6J5QL15_9CAUD</name>